<dbReference type="EMBL" id="RHLK01000002">
    <property type="protein sequence ID" value="MVO98665.1"/>
    <property type="molecule type" value="Genomic_DNA"/>
</dbReference>
<organism evidence="8 9">
    <name type="scientific">Paenibacillus lutrae</name>
    <dbReference type="NCBI Taxonomy" id="2078573"/>
    <lineage>
        <taxon>Bacteria</taxon>
        <taxon>Bacillati</taxon>
        <taxon>Bacillota</taxon>
        <taxon>Bacilli</taxon>
        <taxon>Bacillales</taxon>
        <taxon>Paenibacillaceae</taxon>
        <taxon>Paenibacillus</taxon>
    </lineage>
</organism>
<dbReference type="OrthoDB" id="9812049at2"/>
<keyword evidence="5 6" id="KW-0472">Membrane</keyword>
<feature type="transmembrane region" description="Helical" evidence="6">
    <location>
        <begin position="12"/>
        <end position="35"/>
    </location>
</feature>
<evidence type="ECO:0000256" key="5">
    <source>
        <dbReference type="ARBA" id="ARBA00023136"/>
    </source>
</evidence>
<feature type="transmembrane region" description="Helical" evidence="6">
    <location>
        <begin position="41"/>
        <end position="61"/>
    </location>
</feature>
<gene>
    <name evidence="8" type="ORF">EDM21_03885</name>
</gene>
<protein>
    <submittedName>
        <fullName evidence="8">GtrA family protein</fullName>
    </submittedName>
</protein>
<dbReference type="GO" id="GO:0000271">
    <property type="term" value="P:polysaccharide biosynthetic process"/>
    <property type="evidence" value="ECO:0007669"/>
    <property type="project" value="InterPro"/>
</dbReference>
<feature type="transmembrane region" description="Helical" evidence="6">
    <location>
        <begin position="82"/>
        <end position="103"/>
    </location>
</feature>
<comment type="similarity">
    <text evidence="2">Belongs to the GtrA family.</text>
</comment>
<dbReference type="GO" id="GO:0005886">
    <property type="term" value="C:plasma membrane"/>
    <property type="evidence" value="ECO:0007669"/>
    <property type="project" value="TreeGrafter"/>
</dbReference>
<feature type="transmembrane region" description="Helical" evidence="6">
    <location>
        <begin position="109"/>
        <end position="130"/>
    </location>
</feature>
<comment type="caution">
    <text evidence="8">The sequence shown here is derived from an EMBL/GenBank/DDBJ whole genome shotgun (WGS) entry which is preliminary data.</text>
</comment>
<dbReference type="Proteomes" id="UP000490800">
    <property type="component" value="Unassembled WGS sequence"/>
</dbReference>
<evidence type="ECO:0000313" key="8">
    <source>
        <dbReference type="EMBL" id="MVO98665.1"/>
    </source>
</evidence>
<dbReference type="RefSeq" id="WP_157333073.1">
    <property type="nucleotide sequence ID" value="NZ_RHLK01000002.1"/>
</dbReference>
<accession>A0A7X3FFA7</accession>
<evidence type="ECO:0000313" key="9">
    <source>
        <dbReference type="Proteomes" id="UP000490800"/>
    </source>
</evidence>
<reference evidence="8 9" key="1">
    <citation type="journal article" date="2019" name="Microorganisms">
        <title>Paenibacillus lutrae sp. nov., A Chitinolytic Species Isolated from A River Otter in Castril Natural Park, Granada, Spain.</title>
        <authorList>
            <person name="Rodriguez M."/>
            <person name="Reina J.C."/>
            <person name="Bejar V."/>
            <person name="Llamas I."/>
        </authorList>
    </citation>
    <scope>NUCLEOTIDE SEQUENCE [LARGE SCALE GENOMIC DNA]</scope>
    <source>
        <strain evidence="8 9">N10</strain>
    </source>
</reference>
<name>A0A7X3FFA7_9BACL</name>
<keyword evidence="3 6" id="KW-0812">Transmembrane</keyword>
<proteinExistence type="inferred from homology"/>
<evidence type="ECO:0000256" key="1">
    <source>
        <dbReference type="ARBA" id="ARBA00004141"/>
    </source>
</evidence>
<keyword evidence="9" id="KW-1185">Reference proteome</keyword>
<evidence type="ECO:0000256" key="3">
    <source>
        <dbReference type="ARBA" id="ARBA00022692"/>
    </source>
</evidence>
<evidence type="ECO:0000256" key="6">
    <source>
        <dbReference type="SAM" id="Phobius"/>
    </source>
</evidence>
<evidence type="ECO:0000256" key="2">
    <source>
        <dbReference type="ARBA" id="ARBA00009399"/>
    </source>
</evidence>
<keyword evidence="4 6" id="KW-1133">Transmembrane helix</keyword>
<dbReference type="Pfam" id="PF04138">
    <property type="entry name" value="GtrA_DPMS_TM"/>
    <property type="match status" value="1"/>
</dbReference>
<dbReference type="PANTHER" id="PTHR38459">
    <property type="entry name" value="PROPHAGE BACTOPRENOL-LINKED GLUCOSE TRANSLOCASE HOMOLOG"/>
    <property type="match status" value="1"/>
</dbReference>
<evidence type="ECO:0000256" key="4">
    <source>
        <dbReference type="ARBA" id="ARBA00022989"/>
    </source>
</evidence>
<dbReference type="AlphaFoldDB" id="A0A7X3FFA7"/>
<comment type="subcellular location">
    <subcellularLocation>
        <location evidence="1">Membrane</location>
        <topology evidence="1">Multi-pass membrane protein</topology>
    </subcellularLocation>
</comment>
<dbReference type="InterPro" id="IPR007267">
    <property type="entry name" value="GtrA_DPMS_TM"/>
</dbReference>
<sequence>MDRRKKISPELIRLIRFGIVGVSNTLVDWAVFWLLLSGLEMHYVAAQTFAYLCGTLNSFLWNRRWTFASKGPFKTAEAVKFFLVNGICLASSYALLFVCMDVFDWNTLFSKLVVTILLLMVNYAASRLWVFKSPDSANKASSEG</sequence>
<dbReference type="InterPro" id="IPR051401">
    <property type="entry name" value="GtrA_CellWall_Glycosyl"/>
</dbReference>
<evidence type="ECO:0000259" key="7">
    <source>
        <dbReference type="Pfam" id="PF04138"/>
    </source>
</evidence>
<feature type="domain" description="GtrA/DPMS transmembrane" evidence="7">
    <location>
        <begin position="16"/>
        <end position="131"/>
    </location>
</feature>
<dbReference type="PANTHER" id="PTHR38459:SF1">
    <property type="entry name" value="PROPHAGE BACTOPRENOL-LINKED GLUCOSE TRANSLOCASE HOMOLOG"/>
    <property type="match status" value="1"/>
</dbReference>